<dbReference type="Pfam" id="PF03724">
    <property type="entry name" value="META"/>
    <property type="match status" value="2"/>
</dbReference>
<protein>
    <submittedName>
        <fullName evidence="3">META domain-containing protein</fullName>
    </submittedName>
</protein>
<accession>A0A5P8K7X5</accession>
<dbReference type="InterPro" id="IPR053147">
    <property type="entry name" value="Hsp_HslJ-like"/>
</dbReference>
<dbReference type="AlphaFoldDB" id="A0A5P8K7X5"/>
<dbReference type="Gene3D" id="2.40.128.270">
    <property type="match status" value="2"/>
</dbReference>
<dbReference type="InterPro" id="IPR038670">
    <property type="entry name" value="HslJ-like_sf"/>
</dbReference>
<dbReference type="InterPro" id="IPR005184">
    <property type="entry name" value="DUF306_Meta_HslJ"/>
</dbReference>
<feature type="domain" description="DUF306" evidence="2">
    <location>
        <begin position="47"/>
        <end position="153"/>
    </location>
</feature>
<dbReference type="PANTHER" id="PTHR35535">
    <property type="entry name" value="HEAT SHOCK PROTEIN HSLJ"/>
    <property type="match status" value="1"/>
</dbReference>
<dbReference type="EMBL" id="CP045096">
    <property type="protein sequence ID" value="QFQ98922.1"/>
    <property type="molecule type" value="Genomic_DNA"/>
</dbReference>
<proteinExistence type="predicted"/>
<sequence>MRPQRMTLVSLLLLLLPLVAACGSGTTSGSAGPSASKASEAPTVLAASVTGVRWSVDSLTVAGEHSVAPDEALLEIAEDGEVNGTLGCNDFHATAEMTPGTLEFTDWGLTEMACAKDVMAFEDSLRDTLTEGRLKPRVDGGELTLTTEGGDTVRLGKAKQAQLLGVTWTVDALVDDNTATSLPSGTLGKVWFTIDKRTSSFTGTLGCNRVTARATVGDGHLTLTRLGSTRRTCSGEVMKTERALKELLQKKLAYEVGPDNLTLTAEDGRELGAIAPEPQ</sequence>
<evidence type="ECO:0000256" key="1">
    <source>
        <dbReference type="SAM" id="SignalP"/>
    </source>
</evidence>
<evidence type="ECO:0000313" key="3">
    <source>
        <dbReference type="EMBL" id="QFQ98922.1"/>
    </source>
</evidence>
<evidence type="ECO:0000313" key="4">
    <source>
        <dbReference type="Proteomes" id="UP000327294"/>
    </source>
</evidence>
<dbReference type="KEGG" id="sphv:F9278_25320"/>
<evidence type="ECO:0000259" key="2">
    <source>
        <dbReference type="Pfam" id="PF03724"/>
    </source>
</evidence>
<dbReference type="PROSITE" id="PS51257">
    <property type="entry name" value="PROKAR_LIPOPROTEIN"/>
    <property type="match status" value="1"/>
</dbReference>
<organism evidence="3 4">
    <name type="scientific">Streptomyces phaeolivaceus</name>
    <dbReference type="NCBI Taxonomy" id="2653200"/>
    <lineage>
        <taxon>Bacteria</taxon>
        <taxon>Bacillati</taxon>
        <taxon>Actinomycetota</taxon>
        <taxon>Actinomycetes</taxon>
        <taxon>Kitasatosporales</taxon>
        <taxon>Streptomycetaceae</taxon>
        <taxon>Streptomyces</taxon>
    </lineage>
</organism>
<feature type="signal peptide" evidence="1">
    <location>
        <begin position="1"/>
        <end position="21"/>
    </location>
</feature>
<feature type="domain" description="DUF306" evidence="2">
    <location>
        <begin position="161"/>
        <end position="271"/>
    </location>
</feature>
<gene>
    <name evidence="3" type="ORF">F9278_25320</name>
</gene>
<reference evidence="3 4" key="1">
    <citation type="submission" date="2019-10" db="EMBL/GenBank/DDBJ databases">
        <title>Streptomyces sp. strain GY16 isolated from leaves of Broussonetia papyrifera.</title>
        <authorList>
            <person name="Mo P."/>
        </authorList>
    </citation>
    <scope>NUCLEOTIDE SEQUENCE [LARGE SCALE GENOMIC DNA]</scope>
    <source>
        <strain evidence="3 4">GY16</strain>
    </source>
</reference>
<dbReference type="PANTHER" id="PTHR35535:SF2">
    <property type="entry name" value="DUF306 DOMAIN-CONTAINING PROTEIN"/>
    <property type="match status" value="1"/>
</dbReference>
<feature type="chain" id="PRO_5039386937" evidence="1">
    <location>
        <begin position="22"/>
        <end position="279"/>
    </location>
</feature>
<keyword evidence="1" id="KW-0732">Signal</keyword>
<name>A0A5P8K7X5_9ACTN</name>
<dbReference type="Proteomes" id="UP000327294">
    <property type="component" value="Chromosome"/>
</dbReference>
<keyword evidence="4" id="KW-1185">Reference proteome</keyword>